<sequence>MGAGSSKCGRRYQLAVHATRSFCTRATLRHGQKGPEDANASDLWDAAGPRRGGNQTLEGRGRARAEQNGVNAVGGWN</sequence>
<keyword evidence="3" id="KW-1185">Reference proteome</keyword>
<dbReference type="Proteomes" id="UP001221898">
    <property type="component" value="Unassembled WGS sequence"/>
</dbReference>
<evidence type="ECO:0000256" key="1">
    <source>
        <dbReference type="SAM" id="MobiDB-lite"/>
    </source>
</evidence>
<protein>
    <submittedName>
        <fullName evidence="2">Uncharacterized protein</fullName>
    </submittedName>
</protein>
<proteinExistence type="predicted"/>
<dbReference type="EMBL" id="JAINUG010000196">
    <property type="protein sequence ID" value="KAJ8388332.1"/>
    <property type="molecule type" value="Genomic_DNA"/>
</dbReference>
<dbReference type="AlphaFoldDB" id="A0AAD7W901"/>
<name>A0AAD7W901_9TELE</name>
<comment type="caution">
    <text evidence="2">The sequence shown here is derived from an EMBL/GenBank/DDBJ whole genome shotgun (WGS) entry which is preliminary data.</text>
</comment>
<reference evidence="2" key="1">
    <citation type="journal article" date="2023" name="Science">
        <title>Genome structures resolve the early diversification of teleost fishes.</title>
        <authorList>
            <person name="Parey E."/>
            <person name="Louis A."/>
            <person name="Montfort J."/>
            <person name="Bouchez O."/>
            <person name="Roques C."/>
            <person name="Iampietro C."/>
            <person name="Lluch J."/>
            <person name="Castinel A."/>
            <person name="Donnadieu C."/>
            <person name="Desvignes T."/>
            <person name="Floi Bucao C."/>
            <person name="Jouanno E."/>
            <person name="Wen M."/>
            <person name="Mejri S."/>
            <person name="Dirks R."/>
            <person name="Jansen H."/>
            <person name="Henkel C."/>
            <person name="Chen W.J."/>
            <person name="Zahm M."/>
            <person name="Cabau C."/>
            <person name="Klopp C."/>
            <person name="Thompson A.W."/>
            <person name="Robinson-Rechavi M."/>
            <person name="Braasch I."/>
            <person name="Lecointre G."/>
            <person name="Bobe J."/>
            <person name="Postlethwait J.H."/>
            <person name="Berthelot C."/>
            <person name="Roest Crollius H."/>
            <person name="Guiguen Y."/>
        </authorList>
    </citation>
    <scope>NUCLEOTIDE SEQUENCE</scope>
    <source>
        <strain evidence="2">NC1722</strain>
    </source>
</reference>
<evidence type="ECO:0000313" key="2">
    <source>
        <dbReference type="EMBL" id="KAJ8388332.1"/>
    </source>
</evidence>
<feature type="region of interest" description="Disordered" evidence="1">
    <location>
        <begin position="27"/>
        <end position="77"/>
    </location>
</feature>
<accession>A0AAD7W901</accession>
<evidence type="ECO:0000313" key="3">
    <source>
        <dbReference type="Proteomes" id="UP001221898"/>
    </source>
</evidence>
<organism evidence="2 3">
    <name type="scientific">Aldrovandia affinis</name>
    <dbReference type="NCBI Taxonomy" id="143900"/>
    <lineage>
        <taxon>Eukaryota</taxon>
        <taxon>Metazoa</taxon>
        <taxon>Chordata</taxon>
        <taxon>Craniata</taxon>
        <taxon>Vertebrata</taxon>
        <taxon>Euteleostomi</taxon>
        <taxon>Actinopterygii</taxon>
        <taxon>Neopterygii</taxon>
        <taxon>Teleostei</taxon>
        <taxon>Notacanthiformes</taxon>
        <taxon>Halosauridae</taxon>
        <taxon>Aldrovandia</taxon>
    </lineage>
</organism>
<gene>
    <name evidence="2" type="ORF">AAFF_G00134860</name>
</gene>